<dbReference type="Proteomes" id="UP001181693">
    <property type="component" value="Unassembled WGS sequence"/>
</dbReference>
<evidence type="ECO:0000313" key="2">
    <source>
        <dbReference type="Proteomes" id="UP001181693"/>
    </source>
</evidence>
<proteinExistence type="predicted"/>
<dbReference type="AlphaFoldDB" id="A0AAV3A350"/>
<reference evidence="1" key="1">
    <citation type="thesis" date="2020" institute="ProQuest LLC" country="789 East Eisenhower Parkway, Ann Arbor, MI, USA">
        <title>Comparative Genomics and Chromosome Evolution.</title>
        <authorList>
            <person name="Mudd A.B."/>
        </authorList>
    </citation>
    <scope>NUCLEOTIDE SEQUENCE</scope>
    <source>
        <strain evidence="1">1538</strain>
        <tissue evidence="1">Blood</tissue>
    </source>
</reference>
<gene>
    <name evidence="1" type="ORF">GDO54_016313</name>
</gene>
<protein>
    <recommendedName>
        <fullName evidence="3">Secreted protein</fullName>
    </recommendedName>
</protein>
<name>A0AAV3A350_PYXAD</name>
<comment type="caution">
    <text evidence="1">The sequence shown here is derived from an EMBL/GenBank/DDBJ whole genome shotgun (WGS) entry which is preliminary data.</text>
</comment>
<accession>A0AAV3A350</accession>
<organism evidence="1 2">
    <name type="scientific">Pyxicephalus adspersus</name>
    <name type="common">African bullfrog</name>
    <dbReference type="NCBI Taxonomy" id="30357"/>
    <lineage>
        <taxon>Eukaryota</taxon>
        <taxon>Metazoa</taxon>
        <taxon>Chordata</taxon>
        <taxon>Craniata</taxon>
        <taxon>Vertebrata</taxon>
        <taxon>Euteleostomi</taxon>
        <taxon>Amphibia</taxon>
        <taxon>Batrachia</taxon>
        <taxon>Anura</taxon>
        <taxon>Neobatrachia</taxon>
        <taxon>Ranoidea</taxon>
        <taxon>Pyxicephalidae</taxon>
        <taxon>Pyxicephalinae</taxon>
        <taxon>Pyxicephalus</taxon>
    </lineage>
</organism>
<evidence type="ECO:0008006" key="3">
    <source>
        <dbReference type="Google" id="ProtNLM"/>
    </source>
</evidence>
<sequence>MHQSEMKVLCFQDVSLLLLCCVVLLFDFAERYARFGCIPIQFSHFCLSAILCKAYRCIAAVTIATRQILCVVNLCILLWDCVKKEACYSSLFLFHFL</sequence>
<dbReference type="EMBL" id="DYDO01000009">
    <property type="protein sequence ID" value="DBA18015.1"/>
    <property type="molecule type" value="Genomic_DNA"/>
</dbReference>
<evidence type="ECO:0000313" key="1">
    <source>
        <dbReference type="EMBL" id="DBA18015.1"/>
    </source>
</evidence>
<keyword evidence="2" id="KW-1185">Reference proteome</keyword>